<proteinExistence type="inferred from homology"/>
<evidence type="ECO:0000256" key="6">
    <source>
        <dbReference type="PROSITE-ProRule" id="PRU00339"/>
    </source>
</evidence>
<evidence type="ECO:0000256" key="4">
    <source>
        <dbReference type="ARBA" id="ARBA00022859"/>
    </source>
</evidence>
<reference evidence="7" key="2">
    <citation type="submission" date="2025-09" db="UniProtKB">
        <authorList>
            <consortium name="Ensembl"/>
        </authorList>
    </citation>
    <scope>IDENTIFICATION</scope>
</reference>
<accession>A0A8C5PFC7</accession>
<feature type="repeat" description="TPR" evidence="6">
    <location>
        <begin position="331"/>
        <end position="364"/>
    </location>
</feature>
<dbReference type="Pfam" id="PF13181">
    <property type="entry name" value="TPR_8"/>
    <property type="match status" value="1"/>
</dbReference>
<dbReference type="PANTHER" id="PTHR10271">
    <property type="entry name" value="INTERFERON-INDUCED PROTEIN WITH TETRATRICOPEPTIDE REPEATS"/>
    <property type="match status" value="1"/>
</dbReference>
<feature type="repeat" description="TPR" evidence="6">
    <location>
        <begin position="245"/>
        <end position="278"/>
    </location>
</feature>
<protein>
    <submittedName>
        <fullName evidence="7">Uncharacterized protein</fullName>
    </submittedName>
</protein>
<evidence type="ECO:0000256" key="3">
    <source>
        <dbReference type="ARBA" id="ARBA00022803"/>
    </source>
</evidence>
<evidence type="ECO:0000313" key="7">
    <source>
        <dbReference type="Ensembl" id="ENSLLEP00000020145.1"/>
    </source>
</evidence>
<dbReference type="AlphaFoldDB" id="A0A8C5PFC7"/>
<dbReference type="InterPro" id="IPR019734">
    <property type="entry name" value="TPR_rpt"/>
</dbReference>
<evidence type="ECO:0000256" key="2">
    <source>
        <dbReference type="ARBA" id="ARBA00022737"/>
    </source>
</evidence>
<reference evidence="7" key="1">
    <citation type="submission" date="2025-08" db="UniProtKB">
        <authorList>
            <consortium name="Ensembl"/>
        </authorList>
    </citation>
    <scope>IDENTIFICATION</scope>
</reference>
<sequence length="422" mass="49317">MSESSLKARLLKLDCHFTWGLQEEDFDMPDIQERLLKQLEFMITENKYMVYNVCAYVNHLQKKYAEAILDLEKSETTCKTCGNATNRKLLVTYANFAWVYHYLNQHEMSQCYIDKVDGIYQEITPSTDVNLEINEIYGEQGWTYVQINGKYYEKAVECFQKALIEAPDDPEWNTGYATVVYRLEGHDNPKFSGHRSYQLLIRAIEVNPNDSVIKALAGLKLQDMRRGDEGLKYIEEALQQTSDLPYLLRYVGKFYKRAGMIEEALHHLDRALDSIPTSGFHHHQKALCYRIIIRKKTRFAKFHNSRGGTRELIQKAIHHFELGLKYKKSHIFAYIDLADMYKEANEYEKAEETLNRAMAITNLTGQEKKNIHYAYGRFEENVKKSVNNAIKHYREALQIPGPWRDKQSCEMALKNLLGRKTM</sequence>
<evidence type="ECO:0000313" key="8">
    <source>
        <dbReference type="Proteomes" id="UP000694569"/>
    </source>
</evidence>
<comment type="similarity">
    <text evidence="5">Belongs to the IFIT family.</text>
</comment>
<dbReference type="PROSITE" id="PS50005">
    <property type="entry name" value="TPR"/>
    <property type="match status" value="2"/>
</dbReference>
<evidence type="ECO:0000256" key="5">
    <source>
        <dbReference type="ARBA" id="ARBA00038336"/>
    </source>
</evidence>
<dbReference type="OrthoDB" id="10043504at2759"/>
<dbReference type="SUPFAM" id="SSF48452">
    <property type="entry name" value="TPR-like"/>
    <property type="match status" value="2"/>
</dbReference>
<keyword evidence="3 6" id="KW-0802">TPR repeat</keyword>
<dbReference type="PANTHER" id="PTHR10271:SF35">
    <property type="entry name" value="INTERFERON INDUCED PROTEIN WITH TETRATRICOPEPTIDE REPEATS 5"/>
    <property type="match status" value="1"/>
</dbReference>
<dbReference type="Gene3D" id="1.25.40.10">
    <property type="entry name" value="Tetratricopeptide repeat domain"/>
    <property type="match status" value="3"/>
</dbReference>
<keyword evidence="2" id="KW-0677">Repeat</keyword>
<dbReference type="InterPro" id="IPR011990">
    <property type="entry name" value="TPR-like_helical_dom_sf"/>
</dbReference>
<dbReference type="GO" id="GO:0045087">
    <property type="term" value="P:innate immune response"/>
    <property type="evidence" value="ECO:0007669"/>
    <property type="project" value="UniProtKB-KW"/>
</dbReference>
<keyword evidence="8" id="KW-1185">Reference proteome</keyword>
<dbReference type="GeneTree" id="ENSGT00950000182946"/>
<dbReference type="GO" id="GO:0051607">
    <property type="term" value="P:defense response to virus"/>
    <property type="evidence" value="ECO:0007669"/>
    <property type="project" value="TreeGrafter"/>
</dbReference>
<dbReference type="SUPFAM" id="SSF81901">
    <property type="entry name" value="HCP-like"/>
    <property type="match status" value="1"/>
</dbReference>
<dbReference type="Ensembl" id="ENSLLET00000020936.1">
    <property type="protein sequence ID" value="ENSLLEP00000020145.1"/>
    <property type="gene ID" value="ENSLLEG00000012783.1"/>
</dbReference>
<keyword evidence="1" id="KW-0399">Innate immunity</keyword>
<dbReference type="Proteomes" id="UP000694569">
    <property type="component" value="Unplaced"/>
</dbReference>
<dbReference type="FunFam" id="1.25.40.10:FF:000036">
    <property type="entry name" value="interferon-induced protein with tetratricopeptide repeats 5"/>
    <property type="match status" value="1"/>
</dbReference>
<dbReference type="SMART" id="SM00028">
    <property type="entry name" value="TPR"/>
    <property type="match status" value="5"/>
</dbReference>
<keyword evidence="4" id="KW-0391">Immunity</keyword>
<evidence type="ECO:0000256" key="1">
    <source>
        <dbReference type="ARBA" id="ARBA00022588"/>
    </source>
</evidence>
<name>A0A8C5PFC7_9ANUR</name>
<dbReference type="GO" id="GO:0005829">
    <property type="term" value="C:cytosol"/>
    <property type="evidence" value="ECO:0007669"/>
    <property type="project" value="TreeGrafter"/>
</dbReference>
<organism evidence="7 8">
    <name type="scientific">Leptobrachium leishanense</name>
    <name type="common">Leishan spiny toad</name>
    <dbReference type="NCBI Taxonomy" id="445787"/>
    <lineage>
        <taxon>Eukaryota</taxon>
        <taxon>Metazoa</taxon>
        <taxon>Chordata</taxon>
        <taxon>Craniata</taxon>
        <taxon>Vertebrata</taxon>
        <taxon>Euteleostomi</taxon>
        <taxon>Amphibia</taxon>
        <taxon>Batrachia</taxon>
        <taxon>Anura</taxon>
        <taxon>Pelobatoidea</taxon>
        <taxon>Megophryidae</taxon>
        <taxon>Leptobrachium</taxon>
    </lineage>
</organism>